<protein>
    <submittedName>
        <fullName evidence="2">Putative secreted protein</fullName>
    </submittedName>
</protein>
<dbReference type="EMBL" id="GGFL01014485">
    <property type="protein sequence ID" value="MBW78663.1"/>
    <property type="molecule type" value="Transcribed_RNA"/>
</dbReference>
<keyword evidence="1" id="KW-0732">Signal</keyword>
<reference evidence="2" key="1">
    <citation type="submission" date="2018-01" db="EMBL/GenBank/DDBJ databases">
        <title>An insight into the sialome of Amazonian anophelines.</title>
        <authorList>
            <person name="Ribeiro J.M."/>
            <person name="Scarpassa V."/>
            <person name="Calvo E."/>
        </authorList>
    </citation>
    <scope>NUCLEOTIDE SEQUENCE</scope>
</reference>
<feature type="signal peptide" evidence="1">
    <location>
        <begin position="1"/>
        <end position="33"/>
    </location>
</feature>
<name>A0A2M4DM78_ANODA</name>
<proteinExistence type="predicted"/>
<organism evidence="2">
    <name type="scientific">Anopheles darlingi</name>
    <name type="common">Mosquito</name>
    <dbReference type="NCBI Taxonomy" id="43151"/>
    <lineage>
        <taxon>Eukaryota</taxon>
        <taxon>Metazoa</taxon>
        <taxon>Ecdysozoa</taxon>
        <taxon>Arthropoda</taxon>
        <taxon>Hexapoda</taxon>
        <taxon>Insecta</taxon>
        <taxon>Pterygota</taxon>
        <taxon>Neoptera</taxon>
        <taxon>Endopterygota</taxon>
        <taxon>Diptera</taxon>
        <taxon>Nematocera</taxon>
        <taxon>Culicoidea</taxon>
        <taxon>Culicidae</taxon>
        <taxon>Anophelinae</taxon>
        <taxon>Anopheles</taxon>
    </lineage>
</organism>
<accession>A0A2M4DM78</accession>
<evidence type="ECO:0000313" key="2">
    <source>
        <dbReference type="EMBL" id="MBW78663.1"/>
    </source>
</evidence>
<evidence type="ECO:0000256" key="1">
    <source>
        <dbReference type="SAM" id="SignalP"/>
    </source>
</evidence>
<feature type="chain" id="PRO_5014973468" evidence="1">
    <location>
        <begin position="34"/>
        <end position="68"/>
    </location>
</feature>
<dbReference type="AlphaFoldDB" id="A0A2M4DM78"/>
<sequence>MLSSEPPTLDARLLMELLLAVFLLRSVSEPAFTVNEMRTSSSPRSFSFFRSRSLSLLSSLYQRERGRS</sequence>